<dbReference type="FunFam" id="1.10.510.10:FF:000021">
    <property type="entry name" value="Serine/threonine protein kinase"/>
    <property type="match status" value="1"/>
</dbReference>
<accession>A0A1R1SEW3</accession>
<dbReference type="InterPro" id="IPR017441">
    <property type="entry name" value="Protein_kinase_ATP_BS"/>
</dbReference>
<protein>
    <recommendedName>
        <fullName evidence="1">non-specific serine/threonine protein kinase</fullName>
        <ecNumber evidence="1">2.7.11.1</ecNumber>
    </recommendedName>
</protein>
<dbReference type="GO" id="GO:0005524">
    <property type="term" value="F:ATP binding"/>
    <property type="evidence" value="ECO:0007669"/>
    <property type="project" value="UniProtKB-UniRule"/>
</dbReference>
<dbReference type="PROSITE" id="PS50011">
    <property type="entry name" value="PROTEIN_KINASE_DOM"/>
    <property type="match status" value="1"/>
</dbReference>
<feature type="domain" description="Protein kinase" evidence="8">
    <location>
        <begin position="11"/>
        <end position="272"/>
    </location>
</feature>
<evidence type="ECO:0000256" key="4">
    <source>
        <dbReference type="ARBA" id="ARBA00022741"/>
    </source>
</evidence>
<keyword evidence="5" id="KW-0418">Kinase</keyword>
<dbReference type="SMART" id="SM00220">
    <property type="entry name" value="S_TKc"/>
    <property type="match status" value="1"/>
</dbReference>
<keyword evidence="11" id="KW-1185">Reference proteome</keyword>
<name>A0A1R1SEW3_9ACTN</name>
<evidence type="ECO:0000256" key="6">
    <source>
        <dbReference type="ARBA" id="ARBA00022840"/>
    </source>
</evidence>
<dbReference type="EC" id="2.7.11.1" evidence="1"/>
<dbReference type="PANTHER" id="PTHR43289:SF6">
    <property type="entry name" value="SERINE_THREONINE-PROTEIN KINASE NEKL-3"/>
    <property type="match status" value="1"/>
</dbReference>
<dbReference type="InterPro" id="IPR000719">
    <property type="entry name" value="Prot_kinase_dom"/>
</dbReference>
<reference evidence="10 11" key="1">
    <citation type="submission" date="2013-05" db="EMBL/GenBank/DDBJ databases">
        <title>Genome sequence of Streptomyces sparsogenes DSM 40356.</title>
        <authorList>
            <person name="Coyne S."/>
            <person name="Seebeck F.P."/>
        </authorList>
    </citation>
    <scope>NUCLEOTIDE SEQUENCE [LARGE SCALE GENOMIC DNA]</scope>
    <source>
        <strain evidence="10 11">DSM 40356</strain>
    </source>
</reference>
<comment type="caution">
    <text evidence="10">The sequence shown here is derived from an EMBL/GenBank/DDBJ whole genome shotgun (WGS) entry which is preliminary data.</text>
</comment>
<dbReference type="PROSITE" id="PS00108">
    <property type="entry name" value="PROTEIN_KINASE_ST"/>
    <property type="match status" value="1"/>
</dbReference>
<dbReference type="InterPro" id="IPR008271">
    <property type="entry name" value="Ser/Thr_kinase_AS"/>
</dbReference>
<dbReference type="GeneID" id="96748689"/>
<dbReference type="Pfam" id="PF00069">
    <property type="entry name" value="Pkinase"/>
    <property type="match status" value="1"/>
</dbReference>
<dbReference type="CDD" id="cd00143">
    <property type="entry name" value="PP2Cc"/>
    <property type="match status" value="1"/>
</dbReference>
<dbReference type="PROSITE" id="PS51746">
    <property type="entry name" value="PPM_2"/>
    <property type="match status" value="1"/>
</dbReference>
<feature type="binding site" evidence="7">
    <location>
        <position position="40"/>
    </location>
    <ligand>
        <name>ATP</name>
        <dbReference type="ChEBI" id="CHEBI:30616"/>
    </ligand>
</feature>
<evidence type="ECO:0000259" key="9">
    <source>
        <dbReference type="PROSITE" id="PS51746"/>
    </source>
</evidence>
<evidence type="ECO:0000256" key="1">
    <source>
        <dbReference type="ARBA" id="ARBA00012513"/>
    </source>
</evidence>
<dbReference type="SUPFAM" id="SSF81606">
    <property type="entry name" value="PP2C-like"/>
    <property type="match status" value="1"/>
</dbReference>
<dbReference type="AlphaFoldDB" id="A0A1R1SEW3"/>
<keyword evidence="3" id="KW-0808">Transferase</keyword>
<evidence type="ECO:0000256" key="7">
    <source>
        <dbReference type="PROSITE-ProRule" id="PRU10141"/>
    </source>
</evidence>
<feature type="domain" description="PPM-type phosphatase" evidence="9">
    <location>
        <begin position="291"/>
        <end position="525"/>
    </location>
</feature>
<dbReference type="Gene3D" id="1.10.510.10">
    <property type="entry name" value="Transferase(Phosphotransferase) domain 1"/>
    <property type="match status" value="1"/>
</dbReference>
<dbReference type="InterPro" id="IPR011009">
    <property type="entry name" value="Kinase-like_dom_sf"/>
</dbReference>
<keyword evidence="6 7" id="KW-0067">ATP-binding</keyword>
<dbReference type="SMART" id="SM00331">
    <property type="entry name" value="PP2C_SIG"/>
    <property type="match status" value="1"/>
</dbReference>
<evidence type="ECO:0000313" key="11">
    <source>
        <dbReference type="Proteomes" id="UP000186168"/>
    </source>
</evidence>
<gene>
    <name evidence="10" type="ORF">SPAR_23796</name>
</gene>
<dbReference type="STRING" id="67365.GCA_001704635_04319"/>
<evidence type="ECO:0000256" key="3">
    <source>
        <dbReference type="ARBA" id="ARBA00022679"/>
    </source>
</evidence>
<dbReference type="CDD" id="cd14014">
    <property type="entry name" value="STKc_PknB_like"/>
    <property type="match status" value="1"/>
</dbReference>
<evidence type="ECO:0000313" key="10">
    <source>
        <dbReference type="EMBL" id="OMI36792.1"/>
    </source>
</evidence>
<keyword evidence="4 7" id="KW-0547">Nucleotide-binding</keyword>
<dbReference type="InterPro" id="IPR001932">
    <property type="entry name" value="PPM-type_phosphatase-like_dom"/>
</dbReference>
<dbReference type="SUPFAM" id="SSF56112">
    <property type="entry name" value="Protein kinase-like (PK-like)"/>
    <property type="match status" value="1"/>
</dbReference>
<evidence type="ECO:0000256" key="2">
    <source>
        <dbReference type="ARBA" id="ARBA00022527"/>
    </source>
</evidence>
<dbReference type="EMBL" id="ASQP01000321">
    <property type="protein sequence ID" value="OMI36792.1"/>
    <property type="molecule type" value="Genomic_DNA"/>
</dbReference>
<dbReference type="PROSITE" id="PS00107">
    <property type="entry name" value="PROTEIN_KINASE_ATP"/>
    <property type="match status" value="1"/>
</dbReference>
<dbReference type="GO" id="GO:0004674">
    <property type="term" value="F:protein serine/threonine kinase activity"/>
    <property type="evidence" value="ECO:0007669"/>
    <property type="project" value="UniProtKB-KW"/>
</dbReference>
<dbReference type="Proteomes" id="UP000186168">
    <property type="component" value="Unassembled WGS sequence"/>
</dbReference>
<dbReference type="Pfam" id="PF00481">
    <property type="entry name" value="PP2C"/>
    <property type="match status" value="1"/>
</dbReference>
<dbReference type="Gene3D" id="3.60.40.10">
    <property type="entry name" value="PPM-type phosphatase domain"/>
    <property type="match status" value="1"/>
</dbReference>
<sequence length="573" mass="60783">MEPGDVLDARYRLVRLLGKGGFGAVWRAQDMYTRGDVAIKIMHSSQHPKAVQRFIDEAITAGHLRNKHIVAVYGHGRTMHEGRDLLYLVMELLDGEPLSSLLEKNPGPVPLAHALKWVLQICDALAAAHRNGVVHRDIKPANVMIQKSGEAKVVDFGIAKNSSMPQALTSTGMVIGSFPYMAPERFTSNHADARSDLYSLGCLLFELCTGSTPFAGESPVNFMYGHVQLTPSTPSSINGELPSAVDELILGLLAKDPESRPGDATLLQQQILPILDTHSRPDRPGPRLALRYAAGSHAGLTLPHSQDSAYAGPHLLAVASGVGAGGMGRAASAEVISTLVGLDTEPPASSSADVCSLLCDSVALASNGVRHLAAANPQVEGVGASLTALLWTGETLALAHIGSCRGYLLRDGELWQMTHDHTWAQQMVDEGRITPEEAASHPQHSRLIRMLGNGVDMEPDASIRKCNPGDRYLLCSDGLSSVVGPQSIFEVLSDRQVPQEAIRELIQLALRGGGPDNVTAVIADIVVLDENDIPGGLGKGSPIPPSSRLDDVPIVVGAVAESDLRLNPGPLAG</sequence>
<dbReference type="PANTHER" id="PTHR43289">
    <property type="entry name" value="MITOGEN-ACTIVATED PROTEIN KINASE KINASE KINASE 20-RELATED"/>
    <property type="match status" value="1"/>
</dbReference>
<proteinExistence type="predicted"/>
<dbReference type="RefSeq" id="WP_079151484.1">
    <property type="nucleotide sequence ID" value="NZ_ASQP01000321.1"/>
</dbReference>
<keyword evidence="2" id="KW-0723">Serine/threonine-protein kinase</keyword>
<evidence type="ECO:0000256" key="5">
    <source>
        <dbReference type="ARBA" id="ARBA00022777"/>
    </source>
</evidence>
<evidence type="ECO:0000259" key="8">
    <source>
        <dbReference type="PROSITE" id="PS50011"/>
    </source>
</evidence>
<organism evidence="10 11">
    <name type="scientific">Streptomyces sparsogenes DSM 40356</name>
    <dbReference type="NCBI Taxonomy" id="1331668"/>
    <lineage>
        <taxon>Bacteria</taxon>
        <taxon>Bacillati</taxon>
        <taxon>Actinomycetota</taxon>
        <taxon>Actinomycetes</taxon>
        <taxon>Kitasatosporales</taxon>
        <taxon>Streptomycetaceae</taxon>
        <taxon>Streptomyces</taxon>
    </lineage>
</organism>
<dbReference type="Gene3D" id="3.30.200.20">
    <property type="entry name" value="Phosphorylase Kinase, domain 1"/>
    <property type="match status" value="1"/>
</dbReference>
<dbReference type="InterPro" id="IPR036457">
    <property type="entry name" value="PPM-type-like_dom_sf"/>
</dbReference>
<dbReference type="SMART" id="SM00332">
    <property type="entry name" value="PP2Cc"/>
    <property type="match status" value="1"/>
</dbReference>